<sequence>MSKNEEILSKATPNFIYKFFTEPNSQESLKWLNGEINLICFSQMNAGANQTFLKVIDGSIPPQYYAIVHLGIEENNSTISYVKKIISIENFSITNYYGKLFILAKKVTVYLNIDHFDIEDLFKKYHLQSISYFLLNSKNENNSRENYSRIVKDSNNNMNNVNNVNNVNNMNNMNSMNSVNNMNSMNSMNNSTHNVGSSNGGAGGYNNRDDNKLRENYTHSNDDNINHTNIKDNYYYSRDNNYHNNNNINNSSSSRGEKWEQVRDNYKSNEYFNNNGKAYNHNVHNRQNSEHIMKENNNKNFTTPIHMNEDNRIDKQQNYMDNNNNNMDKPNRGKFVYKENPNIPNYTNVNDYESKNNLHKPFPVQKSASAYKGPSEYSEYNRNNMCYENNSPGNEAYNKNSRAYINKNNYDNNNNNNNNYYYYHHHNNMNTNSRQATNNQPYDYNNHNRDYDNKNVNKYSDGIKDNSCYNKNEESSKMYMNSNCLPHTTSIVKLNRCDESLHERYFSIDNNNNMNNMILLTFCPPAPVPLTNISSM</sequence>
<evidence type="ECO:0000313" key="3">
    <source>
        <dbReference type="Proteomes" id="UP000030708"/>
    </source>
</evidence>
<evidence type="ECO:0000313" key="2">
    <source>
        <dbReference type="EMBL" id="ETW38531.1"/>
    </source>
</evidence>
<proteinExistence type="predicted"/>
<dbReference type="EMBL" id="KI926305">
    <property type="protein sequence ID" value="ETW38531.1"/>
    <property type="molecule type" value="Genomic_DNA"/>
</dbReference>
<reference evidence="2 3" key="1">
    <citation type="submission" date="2013-02" db="EMBL/GenBank/DDBJ databases">
        <title>The Genome Annotation of Plasmodium falciparum Tanzania (2000708).</title>
        <authorList>
            <consortium name="The Broad Institute Genome Sequencing Platform"/>
            <consortium name="The Broad Institute Genome Sequencing Center for Infectious Disease"/>
            <person name="Neafsey D."/>
            <person name="Hoffman S."/>
            <person name="Volkman S."/>
            <person name="Rosenthal P."/>
            <person name="Walker B."/>
            <person name="Young S.K."/>
            <person name="Zeng Q."/>
            <person name="Gargeya S."/>
            <person name="Fitzgerald M."/>
            <person name="Haas B."/>
            <person name="Abouelleil A."/>
            <person name="Allen A.W."/>
            <person name="Alvarado L."/>
            <person name="Arachchi H.M."/>
            <person name="Berlin A.M."/>
            <person name="Chapman S.B."/>
            <person name="Gainer-Dewar J."/>
            <person name="Goldberg J."/>
            <person name="Griggs A."/>
            <person name="Gujja S."/>
            <person name="Hansen M."/>
            <person name="Howarth C."/>
            <person name="Imamovic A."/>
            <person name="Ireland A."/>
            <person name="Larimer J."/>
            <person name="McCowan C."/>
            <person name="Murphy C."/>
            <person name="Pearson M."/>
            <person name="Poon T.W."/>
            <person name="Priest M."/>
            <person name="Roberts A."/>
            <person name="Saif S."/>
            <person name="Shea T."/>
            <person name="Sisk P."/>
            <person name="Sykes S."/>
            <person name="Wortman J."/>
            <person name="Nusbaum C."/>
            <person name="Birren B."/>
        </authorList>
    </citation>
    <scope>NUCLEOTIDE SEQUENCE [LARGE SCALE GENOMIC DNA]</scope>
    <source>
        <strain evidence="3">Tanzania (2000708)</strain>
    </source>
</reference>
<protein>
    <submittedName>
        <fullName evidence="2">Uncharacterized protein</fullName>
    </submittedName>
</protein>
<accession>A0A024WE92</accession>
<dbReference type="AlphaFoldDB" id="A0A024WE92"/>
<name>A0A024WE92_PLAFA</name>
<reference evidence="2 3" key="2">
    <citation type="submission" date="2013-02" db="EMBL/GenBank/DDBJ databases">
        <title>The Genome Sequence of Plasmodium falciparum Tanzania (2000708).</title>
        <authorList>
            <consortium name="The Broad Institute Genome Sequencing Platform"/>
            <consortium name="The Broad Institute Genome Sequencing Center for Infectious Disease"/>
            <person name="Neafsey D."/>
            <person name="Cheeseman I."/>
            <person name="Volkman S."/>
            <person name="Adams J."/>
            <person name="Walker B."/>
            <person name="Young S.K."/>
            <person name="Zeng Q."/>
            <person name="Gargeya S."/>
            <person name="Fitzgerald M."/>
            <person name="Haas B."/>
            <person name="Abouelleil A."/>
            <person name="Alvarado L."/>
            <person name="Arachchi H.M."/>
            <person name="Berlin A.M."/>
            <person name="Chapman S.B."/>
            <person name="Dewar J."/>
            <person name="Goldberg J."/>
            <person name="Griggs A."/>
            <person name="Gujja S."/>
            <person name="Hansen M."/>
            <person name="Howarth C."/>
            <person name="Imamovic A."/>
            <person name="Larimer J."/>
            <person name="McCowan C."/>
            <person name="Murphy C."/>
            <person name="Neiman D."/>
            <person name="Pearson M."/>
            <person name="Priest M."/>
            <person name="Roberts A."/>
            <person name="Saif S."/>
            <person name="Shea T."/>
            <person name="Sisk P."/>
            <person name="Sykes S."/>
            <person name="Wortman J."/>
            <person name="Nusbaum C."/>
            <person name="Birren B."/>
        </authorList>
    </citation>
    <scope>NUCLEOTIDE SEQUENCE [LARGE SCALE GENOMIC DNA]</scope>
    <source>
        <strain evidence="3">Tanzania (2000708)</strain>
    </source>
</reference>
<gene>
    <name evidence="2" type="ORF">PFTANZ_00795</name>
</gene>
<feature type="region of interest" description="Disordered" evidence="1">
    <location>
        <begin position="189"/>
        <end position="213"/>
    </location>
</feature>
<organism evidence="2 3">
    <name type="scientific">Plasmodium falciparum Tanzania</name>
    <name type="common">2000708</name>
    <dbReference type="NCBI Taxonomy" id="1036725"/>
    <lineage>
        <taxon>Eukaryota</taxon>
        <taxon>Sar</taxon>
        <taxon>Alveolata</taxon>
        <taxon>Apicomplexa</taxon>
        <taxon>Aconoidasida</taxon>
        <taxon>Haemosporida</taxon>
        <taxon>Plasmodiidae</taxon>
        <taxon>Plasmodium</taxon>
        <taxon>Plasmodium (Laverania)</taxon>
    </lineage>
</organism>
<evidence type="ECO:0000256" key="1">
    <source>
        <dbReference type="SAM" id="MobiDB-lite"/>
    </source>
</evidence>
<dbReference type="Proteomes" id="UP000030708">
    <property type="component" value="Unassembled WGS sequence"/>
</dbReference>